<comment type="caution">
    <text evidence="5">The sequence shown here is derived from an EMBL/GenBank/DDBJ whole genome shotgun (WGS) entry which is preliminary data.</text>
</comment>
<dbReference type="Pfam" id="PF00135">
    <property type="entry name" value="COesterase"/>
    <property type="match status" value="1"/>
</dbReference>
<comment type="similarity">
    <text evidence="1 3">Belongs to the type-B carboxylesterase/lipase family.</text>
</comment>
<evidence type="ECO:0000256" key="1">
    <source>
        <dbReference type="ARBA" id="ARBA00005964"/>
    </source>
</evidence>
<sequence length="560" mass="61080">MHIKYKLDLKPSPNFLLHPSLLLSSYPPPPPHHSLQVPQGTSIRFNCDHFSWFFAHNIMKYQQSFNVVAAALAATVSAAPFTPRHLNWTVGQEVPTTSGMVAGHAAPDVPEVSEYLGIPYAMPPVGSLRWQPPVAFSGSNETIDATKFGASCMQAPFVIPPPVPIVDNPESEDCLTLNVWGKPQKGERAKAVLVWVYGGAYSSGTSADPAFSGRFIADSEDVIVVSMNYRLNVFGYPGNPALPGNLGLRDVRLAMEWVRDNVEHFGGDPSRITLFGQSAGSGNVDAYSYAYEEDPIASGFILMSATLYGFPALEPAVVAERWYHITNLVGCGNETTSTAEEVSDCMMTKTTEEVLAGYDPANLPAVNPYAPMIDDDVVFSSYVDRNVAKAGYLIGNTWNEAGLFKAAMPPQTDEYWATEFNARLYTCAGAVRIDQAQAQGNPAWRYLYFGDFPNLAVSIDPPSGAYHTADLAPLFNTVSQEKGPSTPEEIAVGDYLRDVWSSFAKNPQSGLDSFWPQYADDTMSMAQTGFNNQTMVLTQGDTYDDVCHWDYTAVGQSTPL</sequence>
<dbReference type="Proteomes" id="UP000701801">
    <property type="component" value="Unassembled WGS sequence"/>
</dbReference>
<dbReference type="Gene3D" id="3.40.50.1820">
    <property type="entry name" value="alpha/beta hydrolase"/>
    <property type="match status" value="2"/>
</dbReference>
<dbReference type="InterPro" id="IPR050654">
    <property type="entry name" value="AChE-related_enzymes"/>
</dbReference>
<dbReference type="PROSITE" id="PS00122">
    <property type="entry name" value="CARBOXYLESTERASE_B_1"/>
    <property type="match status" value="1"/>
</dbReference>
<dbReference type="SUPFAM" id="SSF53474">
    <property type="entry name" value="alpha/beta-Hydrolases"/>
    <property type="match status" value="1"/>
</dbReference>
<evidence type="ECO:0000256" key="3">
    <source>
        <dbReference type="RuleBase" id="RU361235"/>
    </source>
</evidence>
<dbReference type="EC" id="3.1.1.-" evidence="3"/>
<dbReference type="InterPro" id="IPR019826">
    <property type="entry name" value="Carboxylesterase_B_AS"/>
</dbReference>
<feature type="domain" description="Carboxylesterase type B" evidence="4">
    <location>
        <begin position="93"/>
        <end position="413"/>
    </location>
</feature>
<dbReference type="InterPro" id="IPR002018">
    <property type="entry name" value="CarbesteraseB"/>
</dbReference>
<accession>A0A9N9LB65</accession>
<reference evidence="5" key="1">
    <citation type="submission" date="2021-07" db="EMBL/GenBank/DDBJ databases">
        <authorList>
            <person name="Durling M."/>
        </authorList>
    </citation>
    <scope>NUCLEOTIDE SEQUENCE</scope>
</reference>
<dbReference type="PANTHER" id="PTHR43918">
    <property type="entry name" value="ACETYLCHOLINESTERASE"/>
    <property type="match status" value="1"/>
</dbReference>
<evidence type="ECO:0000259" key="4">
    <source>
        <dbReference type="Pfam" id="PF00135"/>
    </source>
</evidence>
<organism evidence="5 6">
    <name type="scientific">Hymenoscyphus albidus</name>
    <dbReference type="NCBI Taxonomy" id="595503"/>
    <lineage>
        <taxon>Eukaryota</taxon>
        <taxon>Fungi</taxon>
        <taxon>Dikarya</taxon>
        <taxon>Ascomycota</taxon>
        <taxon>Pezizomycotina</taxon>
        <taxon>Leotiomycetes</taxon>
        <taxon>Helotiales</taxon>
        <taxon>Helotiaceae</taxon>
        <taxon>Hymenoscyphus</taxon>
    </lineage>
</organism>
<keyword evidence="2 3" id="KW-0378">Hydrolase</keyword>
<gene>
    <name evidence="5" type="ORF">HYALB_00008289</name>
</gene>
<evidence type="ECO:0000313" key="6">
    <source>
        <dbReference type="Proteomes" id="UP000701801"/>
    </source>
</evidence>
<dbReference type="OrthoDB" id="408631at2759"/>
<dbReference type="GO" id="GO:0052689">
    <property type="term" value="F:carboxylic ester hydrolase activity"/>
    <property type="evidence" value="ECO:0007669"/>
    <property type="project" value="TreeGrafter"/>
</dbReference>
<dbReference type="InterPro" id="IPR029058">
    <property type="entry name" value="AB_hydrolase_fold"/>
</dbReference>
<name>A0A9N9LB65_9HELO</name>
<dbReference type="AlphaFoldDB" id="A0A9N9LB65"/>
<dbReference type="EMBL" id="CAJVRM010000032">
    <property type="protein sequence ID" value="CAG8972004.1"/>
    <property type="molecule type" value="Genomic_DNA"/>
</dbReference>
<dbReference type="PANTHER" id="PTHR43918:SF4">
    <property type="entry name" value="CARBOXYLIC ESTER HYDROLASE"/>
    <property type="match status" value="1"/>
</dbReference>
<protein>
    <recommendedName>
        <fullName evidence="3">Carboxylic ester hydrolase</fullName>
        <ecNumber evidence="3">3.1.1.-</ecNumber>
    </recommendedName>
</protein>
<evidence type="ECO:0000256" key="2">
    <source>
        <dbReference type="ARBA" id="ARBA00022801"/>
    </source>
</evidence>
<proteinExistence type="inferred from homology"/>
<evidence type="ECO:0000313" key="5">
    <source>
        <dbReference type="EMBL" id="CAG8972004.1"/>
    </source>
</evidence>
<keyword evidence="6" id="KW-1185">Reference proteome</keyword>